<comment type="pathway">
    <text evidence="2">Glycolipid biosynthesis; glycosylphosphatidylinositol-anchor biosynthesis.</text>
</comment>
<keyword evidence="6 10" id="KW-0812">Transmembrane</keyword>
<accession>A0A1C2J834</accession>
<dbReference type="UniPathway" id="UPA00196"/>
<keyword evidence="5" id="KW-0808">Transferase</keyword>
<feature type="transmembrane region" description="Helical" evidence="10">
    <location>
        <begin position="21"/>
        <end position="40"/>
    </location>
</feature>
<evidence type="ECO:0000256" key="9">
    <source>
        <dbReference type="ARBA" id="ARBA00023136"/>
    </source>
</evidence>
<evidence type="ECO:0008006" key="13">
    <source>
        <dbReference type="Google" id="ProtNLM"/>
    </source>
</evidence>
<dbReference type="AlphaFoldDB" id="A0A1C2J834"/>
<dbReference type="EMBL" id="LWRY01000002">
    <property type="protein sequence ID" value="OCX76481.1"/>
    <property type="molecule type" value="Genomic_DNA"/>
</dbReference>
<keyword evidence="8 10" id="KW-1133">Transmembrane helix</keyword>
<evidence type="ECO:0000256" key="7">
    <source>
        <dbReference type="ARBA" id="ARBA00022824"/>
    </source>
</evidence>
<evidence type="ECO:0000313" key="11">
    <source>
        <dbReference type="EMBL" id="OCX76481.1"/>
    </source>
</evidence>
<evidence type="ECO:0000256" key="5">
    <source>
        <dbReference type="ARBA" id="ARBA00022679"/>
    </source>
</evidence>
<dbReference type="OrthoDB" id="573863at2"/>
<evidence type="ECO:0000256" key="10">
    <source>
        <dbReference type="SAM" id="Phobius"/>
    </source>
</evidence>
<dbReference type="PANTHER" id="PTHR12468:SF2">
    <property type="entry name" value="GPI MANNOSYLTRANSFERASE 2"/>
    <property type="match status" value="1"/>
</dbReference>
<feature type="transmembrane region" description="Helical" evidence="10">
    <location>
        <begin position="182"/>
        <end position="205"/>
    </location>
</feature>
<proteinExistence type="predicted"/>
<feature type="transmembrane region" description="Helical" evidence="10">
    <location>
        <begin position="217"/>
        <end position="244"/>
    </location>
</feature>
<evidence type="ECO:0000256" key="1">
    <source>
        <dbReference type="ARBA" id="ARBA00004477"/>
    </source>
</evidence>
<dbReference type="GO" id="GO:0016020">
    <property type="term" value="C:membrane"/>
    <property type="evidence" value="ECO:0007669"/>
    <property type="project" value="GOC"/>
</dbReference>
<keyword evidence="7" id="KW-0256">Endoplasmic reticulum</keyword>
<evidence type="ECO:0000313" key="12">
    <source>
        <dbReference type="Proteomes" id="UP000095008"/>
    </source>
</evidence>
<dbReference type="GO" id="GO:0000009">
    <property type="term" value="F:alpha-1,6-mannosyltransferase activity"/>
    <property type="evidence" value="ECO:0007669"/>
    <property type="project" value="InterPro"/>
</dbReference>
<evidence type="ECO:0000256" key="6">
    <source>
        <dbReference type="ARBA" id="ARBA00022692"/>
    </source>
</evidence>
<keyword evidence="9 10" id="KW-0472">Membrane</keyword>
<dbReference type="GO" id="GO:0006506">
    <property type="term" value="P:GPI anchor biosynthetic process"/>
    <property type="evidence" value="ECO:0007669"/>
    <property type="project" value="UniProtKB-UniPathway"/>
</dbReference>
<keyword evidence="3" id="KW-0337">GPI-anchor biosynthesis</keyword>
<feature type="transmembrane region" description="Helical" evidence="10">
    <location>
        <begin position="356"/>
        <end position="373"/>
    </location>
</feature>
<dbReference type="Pfam" id="PF04188">
    <property type="entry name" value="Mannosyl_trans2"/>
    <property type="match status" value="1"/>
</dbReference>
<feature type="transmembrane region" description="Helical" evidence="10">
    <location>
        <begin position="303"/>
        <end position="323"/>
    </location>
</feature>
<keyword evidence="4" id="KW-0328">Glycosyltransferase</keyword>
<keyword evidence="12" id="KW-1185">Reference proteome</keyword>
<organism evidence="11 12">
    <name type="scientific">Acidithiobacillus thiooxidans</name>
    <name type="common">Thiobacillus thiooxidans</name>
    <dbReference type="NCBI Taxonomy" id="930"/>
    <lineage>
        <taxon>Bacteria</taxon>
        <taxon>Pseudomonadati</taxon>
        <taxon>Pseudomonadota</taxon>
        <taxon>Acidithiobacillia</taxon>
        <taxon>Acidithiobacillales</taxon>
        <taxon>Acidithiobacillaceae</taxon>
        <taxon>Acidithiobacillus</taxon>
    </lineage>
</organism>
<evidence type="ECO:0000256" key="4">
    <source>
        <dbReference type="ARBA" id="ARBA00022676"/>
    </source>
</evidence>
<feature type="transmembrane region" description="Helical" evidence="10">
    <location>
        <begin position="328"/>
        <end position="344"/>
    </location>
</feature>
<sequence>MPESSPSAHKTDKHRLWLLRSIFLSALAIYGGTWLGYYLFSRGLDPVSGTIAKALINWDAKWYVDIATHGYSYIPHADFGQNIIFFPLYPALCKGLSFILPFNIPAIGIGLALFFGLLSVLLFQRLAKDWLEPDSAAFATLSYALYPAAAFFISAYPTSLMNCLAIATLIALRQQRPFQAAFWAGIGTASGPLMVFFAFGIWLVLLGRVWADRQNLVLISLFKGLSLGIIACSGLGVFMAYQWYLFQTPFAFVVAHGPYIGHLSPLEKLKNLVELFPLWGGDYTPLVHALLLEPTVLNPARSVYFFMNALILLGNFFALGILWWKRQWALLVISIPLVFAYLWFQGAAQGPVSTYRLLYVNLPLFLAVGWIYQSTVRKTWVLPFLGAEMAALVLQAAFFISGHWAF</sequence>
<feature type="transmembrane region" description="Helical" evidence="10">
    <location>
        <begin position="98"/>
        <end position="123"/>
    </location>
</feature>
<comment type="subcellular location">
    <subcellularLocation>
        <location evidence="1">Endoplasmic reticulum membrane</location>
        <topology evidence="1">Multi-pass membrane protein</topology>
    </subcellularLocation>
</comment>
<feature type="transmembrane region" description="Helical" evidence="10">
    <location>
        <begin position="144"/>
        <end position="170"/>
    </location>
</feature>
<dbReference type="PANTHER" id="PTHR12468">
    <property type="entry name" value="GPI MANNOSYLTRANSFERASE 2"/>
    <property type="match status" value="1"/>
</dbReference>
<protein>
    <recommendedName>
        <fullName evidence="13">Glycosyltransferase RgtA/B/C/D-like domain-containing protein</fullName>
    </recommendedName>
</protein>
<feature type="transmembrane region" description="Helical" evidence="10">
    <location>
        <begin position="380"/>
        <end position="400"/>
    </location>
</feature>
<gene>
    <name evidence="11" type="ORF">A6M23_00310</name>
</gene>
<reference evidence="11" key="1">
    <citation type="journal article" date="2016" name="Int. J. Mol. Sci.">
        <title>Comparative genomics of the extreme acidophile Acidithiobacillus thiooxidans reveals intraspecific divergence and niche adaptation.</title>
        <authorList>
            <person name="Zhang X."/>
            <person name="Feng X."/>
            <person name="Tao J."/>
            <person name="Ma L."/>
            <person name="Xiao Y."/>
            <person name="Liang Y."/>
            <person name="Liu X."/>
            <person name="Yin H."/>
        </authorList>
    </citation>
    <scope>NUCLEOTIDE SEQUENCE [LARGE SCALE GENOMIC DNA]</scope>
    <source>
        <strain evidence="11">DXS-W</strain>
    </source>
</reference>
<dbReference type="InterPro" id="IPR007315">
    <property type="entry name" value="PIG-V/Gpi18"/>
</dbReference>
<dbReference type="RefSeq" id="WP_065974131.1">
    <property type="nucleotide sequence ID" value="NZ_LWRY01000002.1"/>
</dbReference>
<evidence type="ECO:0000256" key="8">
    <source>
        <dbReference type="ARBA" id="ARBA00022989"/>
    </source>
</evidence>
<comment type="caution">
    <text evidence="11">The sequence shown here is derived from an EMBL/GenBank/DDBJ whole genome shotgun (WGS) entry which is preliminary data.</text>
</comment>
<dbReference type="GO" id="GO:0031501">
    <property type="term" value="C:mannosyltransferase complex"/>
    <property type="evidence" value="ECO:0007669"/>
    <property type="project" value="TreeGrafter"/>
</dbReference>
<evidence type="ECO:0000256" key="3">
    <source>
        <dbReference type="ARBA" id="ARBA00022502"/>
    </source>
</evidence>
<evidence type="ECO:0000256" key="2">
    <source>
        <dbReference type="ARBA" id="ARBA00004687"/>
    </source>
</evidence>
<name>A0A1C2J834_ACITH</name>
<dbReference type="GO" id="GO:0004376">
    <property type="term" value="F:GPI mannosyltransferase activity"/>
    <property type="evidence" value="ECO:0007669"/>
    <property type="project" value="InterPro"/>
</dbReference>
<dbReference type="Proteomes" id="UP000095008">
    <property type="component" value="Unassembled WGS sequence"/>
</dbReference>